<proteinExistence type="predicted"/>
<evidence type="ECO:0000313" key="2">
    <source>
        <dbReference type="EMBL" id="MTV30456.1"/>
    </source>
</evidence>
<sequence>MALKYLPTAAHGLKWMRRYYRENPQLDIKAASAALKRAEQTLAEFPFSGERYEDFETVREHRISGTSFSLLYTVSAETIMIIDLRDVRGNRSAEALREFNKTVRRENSL</sequence>
<dbReference type="RefSeq" id="WP_155445110.1">
    <property type="nucleotide sequence ID" value="NZ_JAOQNR010000003.1"/>
</dbReference>
<dbReference type="InterPro" id="IPR007712">
    <property type="entry name" value="RelE/ParE_toxin"/>
</dbReference>
<dbReference type="Gene3D" id="3.30.2310.20">
    <property type="entry name" value="RelE-like"/>
    <property type="match status" value="1"/>
</dbReference>
<dbReference type="EMBL" id="WNKS01000003">
    <property type="protein sequence ID" value="MTV30456.1"/>
    <property type="molecule type" value="Genomic_DNA"/>
</dbReference>
<comment type="caution">
    <text evidence="2">The sequence shown here is derived from an EMBL/GenBank/DDBJ whole genome shotgun (WGS) entry which is preliminary data.</text>
</comment>
<protein>
    <recommendedName>
        <fullName evidence="4">Type II toxin-antitoxin system RelE/ParE family toxin</fullName>
    </recommendedName>
</protein>
<evidence type="ECO:0008006" key="4">
    <source>
        <dbReference type="Google" id="ProtNLM"/>
    </source>
</evidence>
<keyword evidence="1" id="KW-1277">Toxin-antitoxin system</keyword>
<dbReference type="InterPro" id="IPR035093">
    <property type="entry name" value="RelE/ParE_toxin_dom_sf"/>
</dbReference>
<name>A0A6N8DKT1_RHOAC</name>
<accession>A0A6N8DKT1</accession>
<gene>
    <name evidence="2" type="ORF">GJ654_05555</name>
</gene>
<evidence type="ECO:0000313" key="3">
    <source>
        <dbReference type="Proteomes" id="UP000439113"/>
    </source>
</evidence>
<organism evidence="2 3">
    <name type="scientific">Rhodoblastus acidophilus</name>
    <name type="common">Rhodopseudomonas acidophila</name>
    <dbReference type="NCBI Taxonomy" id="1074"/>
    <lineage>
        <taxon>Bacteria</taxon>
        <taxon>Pseudomonadati</taxon>
        <taxon>Pseudomonadota</taxon>
        <taxon>Alphaproteobacteria</taxon>
        <taxon>Hyphomicrobiales</taxon>
        <taxon>Rhodoblastaceae</taxon>
        <taxon>Rhodoblastus</taxon>
    </lineage>
</organism>
<dbReference type="OrthoDB" id="595470at2"/>
<dbReference type="AlphaFoldDB" id="A0A6N8DKT1"/>
<evidence type="ECO:0000256" key="1">
    <source>
        <dbReference type="ARBA" id="ARBA00022649"/>
    </source>
</evidence>
<reference evidence="2 3" key="1">
    <citation type="submission" date="2019-11" db="EMBL/GenBank/DDBJ databases">
        <title>Whole-genome sequence of a Rhodoblastus acidophilus DSM 142.</title>
        <authorList>
            <person name="Kyndt J.A."/>
            <person name="Meyer T.E."/>
        </authorList>
    </citation>
    <scope>NUCLEOTIDE SEQUENCE [LARGE SCALE GENOMIC DNA]</scope>
    <source>
        <strain evidence="2 3">DSM 142</strain>
    </source>
</reference>
<dbReference type="Proteomes" id="UP000439113">
    <property type="component" value="Unassembled WGS sequence"/>
</dbReference>
<dbReference type="Pfam" id="PF05016">
    <property type="entry name" value="ParE_toxin"/>
    <property type="match status" value="1"/>
</dbReference>